<feature type="region of interest" description="Disordered" evidence="2">
    <location>
        <begin position="693"/>
        <end position="725"/>
    </location>
</feature>
<feature type="compositionally biased region" description="Low complexity" evidence="2">
    <location>
        <begin position="383"/>
        <end position="396"/>
    </location>
</feature>
<protein>
    <recommendedName>
        <fullName evidence="3">C-CAP/cofactor C-like domain-containing protein</fullName>
    </recommendedName>
</protein>
<dbReference type="AlphaFoldDB" id="A0A2V0P618"/>
<dbReference type="Gene3D" id="2.160.20.70">
    <property type="match status" value="1"/>
</dbReference>
<feature type="compositionally biased region" description="Low complexity" evidence="2">
    <location>
        <begin position="693"/>
        <end position="705"/>
    </location>
</feature>
<dbReference type="Pfam" id="PF07986">
    <property type="entry name" value="TBCC"/>
    <property type="match status" value="1"/>
</dbReference>
<dbReference type="OrthoDB" id="427777at2759"/>
<dbReference type="InParanoid" id="A0A2V0P618"/>
<accession>A0A2V0P618</accession>
<dbReference type="EMBL" id="BDRX01000062">
    <property type="protein sequence ID" value="GBF95311.1"/>
    <property type="molecule type" value="Genomic_DNA"/>
</dbReference>
<keyword evidence="5" id="KW-1185">Reference proteome</keyword>
<feature type="region of interest" description="Disordered" evidence="2">
    <location>
        <begin position="114"/>
        <end position="146"/>
    </location>
</feature>
<comment type="caution">
    <text evidence="4">The sequence shown here is derived from an EMBL/GenBank/DDBJ whole genome shotgun (WGS) entry which is preliminary data.</text>
</comment>
<dbReference type="Proteomes" id="UP000247498">
    <property type="component" value="Unassembled WGS sequence"/>
</dbReference>
<feature type="compositionally biased region" description="Pro residues" evidence="2">
    <location>
        <begin position="453"/>
        <end position="465"/>
    </location>
</feature>
<feature type="domain" description="C-CAP/cofactor C-like" evidence="3">
    <location>
        <begin position="504"/>
        <end position="647"/>
    </location>
</feature>
<dbReference type="InterPro" id="IPR012945">
    <property type="entry name" value="Tubulin-bd_cofactor_C_dom"/>
</dbReference>
<feature type="compositionally biased region" description="Basic and acidic residues" evidence="2">
    <location>
        <begin position="114"/>
        <end position="129"/>
    </location>
</feature>
<sequence>MAVVPVAPREDVINFGILPIALLSPQLGESPSSLLALHKALAAKAVADADGEPVLTPSAVAEVLQASPPHCELLLATLAAVSPPEAAGPAPGGPVSMHALLLFLLAQMYGRDAHKPETQDHWPDAEARAARAASPGSPVAGAGAGATTRSLIKAQVQQRQRQHEAFARGFSDYLHKHQRTLLDLALDEPPPHAQQQQQQRRPSSSEPAAAAAADGGQQPAGMAVDGTDGGGGGGGGGGSVSGSGSGSGAEGGGGGGAGGGAAESSGGAGGRACSMPAMLVSSREVDRLAFLLRPASGVAATASGTSSAGAASSLGGAPLGGGEAGGSGGGGGLSACLPQFGSGLSAVSYEDVYSWLSTSLHSAAVVPPPTPGGSASSGGGAFGAAPGEQQQHAGQGQQLPVLALLNGGGGGGPAVAGQVPPGMVPVSEIGTAADGAASVPAQQQQQQQQQQQPAPPSPVAGPGPRSPSASPLLGANGLGPHPLLSPLSLGPSSPHPAMRINTHPVAARGVVGASPGHVDERRVRGVYRGTVVRGESDLGPQRELIIQDCADCHIYALAPLRRVLISGCSDCTIVACAVGTLLRLENCERVTLTAAAAQVTAVSCHSCTLCLGTPRPPALLGDCRFITLGPFNTRYEALPDHMRAAGLPFGGASLWDQPLLCCGREGGARRLGGAPAAAAVAAAAAPGSAGGAAVPGSPLAAAQQHGSGGGAAGGRDAREGPGNTRPVLLMAPEEFLPVVVPFKGGPGPLAGGAAAAGSGAASHWAMGAFSSAGGGGAASAPDAPAPDAAAAAAAPQQQRDAAAGASSPAGAGTGAGAWAFALPPAYARAMAAKFEVVDALRGRIKGAVLDEARRHQLQGAVQAYFREWLHSSGAIRQVFDLSKLEADECAPAGVSPTHLGRVGAGAFADIAGGGGSSGGSAGAAPGASVLAALASGGGAAAPGDAAGGGAAGGAA</sequence>
<dbReference type="PANTHER" id="PTHR16052">
    <property type="entry name" value="TBCC DOMAIN-CONTAINING PROTEIN 1"/>
    <property type="match status" value="1"/>
</dbReference>
<feature type="compositionally biased region" description="Low complexity" evidence="2">
    <location>
        <begin position="778"/>
        <end position="808"/>
    </location>
</feature>
<evidence type="ECO:0000313" key="5">
    <source>
        <dbReference type="Proteomes" id="UP000247498"/>
    </source>
</evidence>
<evidence type="ECO:0000256" key="2">
    <source>
        <dbReference type="SAM" id="MobiDB-lite"/>
    </source>
</evidence>
<feature type="compositionally biased region" description="Low complexity" evidence="2">
    <location>
        <begin position="436"/>
        <end position="452"/>
    </location>
</feature>
<proteinExistence type="inferred from homology"/>
<comment type="similarity">
    <text evidence="1">Belongs to the TBCC family.</text>
</comment>
<dbReference type="STRING" id="307507.A0A2V0P618"/>
<feature type="region of interest" description="Disordered" evidence="2">
    <location>
        <begin position="435"/>
        <end position="478"/>
    </location>
</feature>
<name>A0A2V0P618_9CHLO</name>
<evidence type="ECO:0000313" key="4">
    <source>
        <dbReference type="EMBL" id="GBF95311.1"/>
    </source>
</evidence>
<dbReference type="InterPro" id="IPR039589">
    <property type="entry name" value="TBCC1"/>
</dbReference>
<feature type="region of interest" description="Disordered" evidence="2">
    <location>
        <begin position="771"/>
        <end position="808"/>
    </location>
</feature>
<feature type="compositionally biased region" description="Low complexity" evidence="2">
    <location>
        <begin position="130"/>
        <end position="141"/>
    </location>
</feature>
<feature type="compositionally biased region" description="Gly residues" evidence="2">
    <location>
        <begin position="227"/>
        <end position="270"/>
    </location>
</feature>
<dbReference type="InterPro" id="IPR017901">
    <property type="entry name" value="C-CAP_CF_C-like"/>
</dbReference>
<dbReference type="InterPro" id="IPR016098">
    <property type="entry name" value="CAP/MinC_C"/>
</dbReference>
<feature type="compositionally biased region" description="Low complexity" evidence="2">
    <location>
        <begin position="194"/>
        <end position="223"/>
    </location>
</feature>
<evidence type="ECO:0000256" key="1">
    <source>
        <dbReference type="ARBA" id="ARBA00008848"/>
    </source>
</evidence>
<organism evidence="4 5">
    <name type="scientific">Raphidocelis subcapitata</name>
    <dbReference type="NCBI Taxonomy" id="307507"/>
    <lineage>
        <taxon>Eukaryota</taxon>
        <taxon>Viridiplantae</taxon>
        <taxon>Chlorophyta</taxon>
        <taxon>core chlorophytes</taxon>
        <taxon>Chlorophyceae</taxon>
        <taxon>CS clade</taxon>
        <taxon>Sphaeropleales</taxon>
        <taxon>Selenastraceae</taxon>
        <taxon>Raphidocelis</taxon>
    </lineage>
</organism>
<feature type="region of interest" description="Disordered" evidence="2">
    <location>
        <begin position="367"/>
        <end position="396"/>
    </location>
</feature>
<evidence type="ECO:0000259" key="3">
    <source>
        <dbReference type="PROSITE" id="PS51329"/>
    </source>
</evidence>
<dbReference type="PROSITE" id="PS51329">
    <property type="entry name" value="C_CAP_COFACTOR_C"/>
    <property type="match status" value="1"/>
</dbReference>
<reference evidence="4 5" key="1">
    <citation type="journal article" date="2018" name="Sci. Rep.">
        <title>Raphidocelis subcapitata (=Pseudokirchneriella subcapitata) provides an insight into genome evolution and environmental adaptations in the Sphaeropleales.</title>
        <authorList>
            <person name="Suzuki S."/>
            <person name="Yamaguchi H."/>
            <person name="Nakajima N."/>
            <person name="Kawachi M."/>
        </authorList>
    </citation>
    <scope>NUCLEOTIDE SEQUENCE [LARGE SCALE GENOMIC DNA]</scope>
    <source>
        <strain evidence="4 5">NIES-35</strain>
    </source>
</reference>
<feature type="region of interest" description="Disordered" evidence="2">
    <location>
        <begin position="189"/>
        <end position="272"/>
    </location>
</feature>
<dbReference type="PANTHER" id="PTHR16052:SF0">
    <property type="entry name" value="TBCC DOMAIN-CONTAINING PROTEIN 1"/>
    <property type="match status" value="1"/>
</dbReference>
<gene>
    <name evidence="4" type="ORF">Rsub_08342</name>
</gene>
<feature type="region of interest" description="Disordered" evidence="2">
    <location>
        <begin position="936"/>
        <end position="955"/>
    </location>
</feature>